<evidence type="ECO:0000259" key="3">
    <source>
        <dbReference type="Pfam" id="PF07833"/>
    </source>
</evidence>
<dbReference type="Proteomes" id="UP000502248">
    <property type="component" value="Chromosome"/>
</dbReference>
<dbReference type="InterPro" id="IPR036770">
    <property type="entry name" value="Ankyrin_rpt-contain_sf"/>
</dbReference>
<keyword evidence="5" id="KW-1185">Reference proteome</keyword>
<dbReference type="InterPro" id="IPR012854">
    <property type="entry name" value="Cu_amine_oxidase-like_N"/>
</dbReference>
<dbReference type="Gene3D" id="3.30.457.10">
    <property type="entry name" value="Copper amine oxidase-like, N-terminal domain"/>
    <property type="match status" value="1"/>
</dbReference>
<dbReference type="KEGG" id="cheb:HH215_31940"/>
<dbReference type="AlphaFoldDB" id="A0A7Z2ZQS4"/>
<organism evidence="4 5">
    <name type="scientific">Cohnella herbarum</name>
    <dbReference type="NCBI Taxonomy" id="2728023"/>
    <lineage>
        <taxon>Bacteria</taxon>
        <taxon>Bacillati</taxon>
        <taxon>Bacillota</taxon>
        <taxon>Bacilli</taxon>
        <taxon>Bacillales</taxon>
        <taxon>Paenibacillaceae</taxon>
        <taxon>Cohnella</taxon>
    </lineage>
</organism>
<dbReference type="SMART" id="SM00248">
    <property type="entry name" value="ANK"/>
    <property type="match status" value="3"/>
</dbReference>
<dbReference type="PANTHER" id="PTHR24171">
    <property type="entry name" value="ANKYRIN REPEAT DOMAIN-CONTAINING PROTEIN 39-RELATED"/>
    <property type="match status" value="1"/>
</dbReference>
<evidence type="ECO:0000313" key="4">
    <source>
        <dbReference type="EMBL" id="QJD87337.1"/>
    </source>
</evidence>
<gene>
    <name evidence="4" type="ORF">HH215_31940</name>
</gene>
<dbReference type="SUPFAM" id="SSF55383">
    <property type="entry name" value="Copper amine oxidase, domain N"/>
    <property type="match status" value="1"/>
</dbReference>
<dbReference type="SUPFAM" id="SSF48403">
    <property type="entry name" value="Ankyrin repeat"/>
    <property type="match status" value="1"/>
</dbReference>
<dbReference type="InterPro" id="IPR002110">
    <property type="entry name" value="Ankyrin_rpt"/>
</dbReference>
<proteinExistence type="predicted"/>
<keyword evidence="2" id="KW-0040">ANK repeat</keyword>
<sequence length="527" mass="58158">MRDRRSFVMMIIFLVIVAVVAADRSVYSAVQPAIRISVDAIELPLKVRPVEEKGGLLLEAKETFKAMRIQWKYEKKTIVIHYRGIVFTMEMNRNRVMAGQREVRMAQAPVARQGRIYIPADLIGIVLGKAVVYDTDNRILNVGLTAEERTVIQRDLFEAAKAGNSEKIEMLLERGADPNGKLSEYGESTPLREAVVNDKTDAVQSLLVSGAKTGYHDTDLAFGTLLTQNARMLNLLLDSGLDSNAKNHTGTLLERASGFIDISKDPAQPKFLFPSADMVNTLIEHGAKPRLDNSLINAVEAQNYEIIQSLIRAGANPNKVGMGGKTPYELSKERHINRWLTIREEPPALPSFSVTDDSGNTIVDGSLILRDANNKDSIPKSIIWRGNKVYADLPDGKYTLLNVGGNGLHMISPLSSSITIQGGKADPDVVKLPSPNVSGTLTSESIRIDGGRFFIVDKWNKWFYFVPVTGDRFTLYAPEGHYRISSYTGTDRVDYAVDGIIAINGEPGIQNIIVNLKKDDASKNKTN</sequence>
<dbReference type="Pfam" id="PF07833">
    <property type="entry name" value="Cu_amine_oxidN1"/>
    <property type="match status" value="1"/>
</dbReference>
<reference evidence="4 5" key="1">
    <citation type="submission" date="2020-04" db="EMBL/GenBank/DDBJ databases">
        <title>Genome sequencing of novel species.</title>
        <authorList>
            <person name="Heo J."/>
            <person name="Kim S.-J."/>
            <person name="Kim J.-S."/>
            <person name="Hong S.-B."/>
            <person name="Kwon S.-W."/>
        </authorList>
    </citation>
    <scope>NUCLEOTIDE SEQUENCE [LARGE SCALE GENOMIC DNA]</scope>
    <source>
        <strain evidence="4 5">MFER-1</strain>
    </source>
</reference>
<evidence type="ECO:0000256" key="1">
    <source>
        <dbReference type="ARBA" id="ARBA00022737"/>
    </source>
</evidence>
<evidence type="ECO:0000256" key="2">
    <source>
        <dbReference type="ARBA" id="ARBA00023043"/>
    </source>
</evidence>
<dbReference type="EMBL" id="CP051680">
    <property type="protein sequence ID" value="QJD87337.1"/>
    <property type="molecule type" value="Genomic_DNA"/>
</dbReference>
<dbReference type="InterPro" id="IPR036582">
    <property type="entry name" value="Mao_N_sf"/>
</dbReference>
<accession>A0A7Z2ZQS4</accession>
<name>A0A7Z2ZQS4_9BACL</name>
<dbReference type="RefSeq" id="WP_169283582.1">
    <property type="nucleotide sequence ID" value="NZ_CP051680.1"/>
</dbReference>
<evidence type="ECO:0000313" key="5">
    <source>
        <dbReference type="Proteomes" id="UP000502248"/>
    </source>
</evidence>
<dbReference type="Gene3D" id="1.25.40.20">
    <property type="entry name" value="Ankyrin repeat-containing domain"/>
    <property type="match status" value="2"/>
</dbReference>
<keyword evidence="1" id="KW-0677">Repeat</keyword>
<protein>
    <recommendedName>
        <fullName evidence="3">Copper amine oxidase-like N-terminal domain-containing protein</fullName>
    </recommendedName>
</protein>
<feature type="domain" description="Copper amine oxidase-like N-terminal" evidence="3">
    <location>
        <begin position="38"/>
        <end position="139"/>
    </location>
</feature>